<keyword evidence="2" id="KW-1133">Transmembrane helix</keyword>
<evidence type="ECO:0000256" key="2">
    <source>
        <dbReference type="SAM" id="Phobius"/>
    </source>
</evidence>
<keyword evidence="2" id="KW-0812">Transmembrane</keyword>
<feature type="region of interest" description="Disordered" evidence="1">
    <location>
        <begin position="1"/>
        <end position="22"/>
    </location>
</feature>
<dbReference type="Proteomes" id="UP000266673">
    <property type="component" value="Unassembled WGS sequence"/>
</dbReference>
<proteinExistence type="predicted"/>
<sequence length="101" mass="11802">MIMNNFTNTDNSDNSDNSSDNSDNLSEIFDNIKFDFLWNQESQFGAFENFTTMAMFMWVMVYMTSTAAYQNLIQIILHPQFEKSHLIMICKTSKSIVKDFL</sequence>
<dbReference type="EMBL" id="QKWP01000303">
    <property type="protein sequence ID" value="RIB22568.1"/>
    <property type="molecule type" value="Genomic_DNA"/>
</dbReference>
<accession>A0A397VL51</accession>
<dbReference type="OrthoDB" id="2427080at2759"/>
<organism evidence="3 4">
    <name type="scientific">Gigaspora rosea</name>
    <dbReference type="NCBI Taxonomy" id="44941"/>
    <lineage>
        <taxon>Eukaryota</taxon>
        <taxon>Fungi</taxon>
        <taxon>Fungi incertae sedis</taxon>
        <taxon>Mucoromycota</taxon>
        <taxon>Glomeromycotina</taxon>
        <taxon>Glomeromycetes</taxon>
        <taxon>Diversisporales</taxon>
        <taxon>Gigasporaceae</taxon>
        <taxon>Gigaspora</taxon>
    </lineage>
</organism>
<evidence type="ECO:0000256" key="1">
    <source>
        <dbReference type="SAM" id="MobiDB-lite"/>
    </source>
</evidence>
<protein>
    <submittedName>
        <fullName evidence="3">Uncharacterized protein</fullName>
    </submittedName>
</protein>
<evidence type="ECO:0000313" key="3">
    <source>
        <dbReference type="EMBL" id="RIB22568.1"/>
    </source>
</evidence>
<name>A0A397VL51_9GLOM</name>
<dbReference type="AlphaFoldDB" id="A0A397VL51"/>
<keyword evidence="4" id="KW-1185">Reference proteome</keyword>
<evidence type="ECO:0000313" key="4">
    <source>
        <dbReference type="Proteomes" id="UP000266673"/>
    </source>
</evidence>
<keyword evidence="2" id="KW-0472">Membrane</keyword>
<comment type="caution">
    <text evidence="3">The sequence shown here is derived from an EMBL/GenBank/DDBJ whole genome shotgun (WGS) entry which is preliminary data.</text>
</comment>
<reference evidence="3 4" key="1">
    <citation type="submission" date="2018-06" db="EMBL/GenBank/DDBJ databases">
        <title>Comparative genomics reveals the genomic features of Rhizophagus irregularis, R. cerebriforme, R. diaphanum and Gigaspora rosea, and their symbiotic lifestyle signature.</title>
        <authorList>
            <person name="Morin E."/>
            <person name="San Clemente H."/>
            <person name="Chen E.C.H."/>
            <person name="De La Providencia I."/>
            <person name="Hainaut M."/>
            <person name="Kuo A."/>
            <person name="Kohler A."/>
            <person name="Murat C."/>
            <person name="Tang N."/>
            <person name="Roy S."/>
            <person name="Loubradou J."/>
            <person name="Henrissat B."/>
            <person name="Grigoriev I.V."/>
            <person name="Corradi N."/>
            <person name="Roux C."/>
            <person name="Martin F.M."/>
        </authorList>
    </citation>
    <scope>NUCLEOTIDE SEQUENCE [LARGE SCALE GENOMIC DNA]</scope>
    <source>
        <strain evidence="3 4">DAOM 194757</strain>
    </source>
</reference>
<feature type="transmembrane region" description="Helical" evidence="2">
    <location>
        <begin position="55"/>
        <end position="77"/>
    </location>
</feature>
<gene>
    <name evidence="3" type="ORF">C2G38_2033473</name>
</gene>